<dbReference type="EMBL" id="CM008053">
    <property type="protein sequence ID" value="PVH34467.1"/>
    <property type="molecule type" value="Genomic_DNA"/>
</dbReference>
<proteinExistence type="predicted"/>
<dbReference type="Proteomes" id="UP000243499">
    <property type="component" value="Chromosome 8"/>
</dbReference>
<reference evidence="1" key="1">
    <citation type="submission" date="2018-04" db="EMBL/GenBank/DDBJ databases">
        <title>WGS assembly of Panicum hallii.</title>
        <authorList>
            <person name="Lovell J."/>
            <person name="Jenkins J."/>
            <person name="Lowry D."/>
            <person name="Mamidi S."/>
            <person name="Sreedasyam A."/>
            <person name="Weng X."/>
            <person name="Barry K."/>
            <person name="Bonette J."/>
            <person name="Campitelli B."/>
            <person name="Daum C."/>
            <person name="Gordon S."/>
            <person name="Gould B."/>
            <person name="Lipzen A."/>
            <person name="Macqueen A."/>
            <person name="Palacio-Mejia J."/>
            <person name="Plott C."/>
            <person name="Shakirov E."/>
            <person name="Shu S."/>
            <person name="Yoshinaga Y."/>
            <person name="Zane M."/>
            <person name="Rokhsar D."/>
            <person name="Grimwood J."/>
            <person name="Schmutz J."/>
            <person name="Juenger T."/>
        </authorList>
    </citation>
    <scope>NUCLEOTIDE SEQUENCE [LARGE SCALE GENOMIC DNA]</scope>
    <source>
        <strain evidence="1">FIL2</strain>
    </source>
</reference>
<gene>
    <name evidence="1" type="ORF">PAHAL_8G226400</name>
</gene>
<organism evidence="1">
    <name type="scientific">Panicum hallii</name>
    <dbReference type="NCBI Taxonomy" id="206008"/>
    <lineage>
        <taxon>Eukaryota</taxon>
        <taxon>Viridiplantae</taxon>
        <taxon>Streptophyta</taxon>
        <taxon>Embryophyta</taxon>
        <taxon>Tracheophyta</taxon>
        <taxon>Spermatophyta</taxon>
        <taxon>Magnoliopsida</taxon>
        <taxon>Liliopsida</taxon>
        <taxon>Poales</taxon>
        <taxon>Poaceae</taxon>
        <taxon>PACMAD clade</taxon>
        <taxon>Panicoideae</taxon>
        <taxon>Panicodae</taxon>
        <taxon>Paniceae</taxon>
        <taxon>Panicinae</taxon>
        <taxon>Panicum</taxon>
        <taxon>Panicum sect. Panicum</taxon>
    </lineage>
</organism>
<name>A0A2T8I9W7_9POAL</name>
<protein>
    <submittedName>
        <fullName evidence="1">Uncharacterized protein</fullName>
    </submittedName>
</protein>
<evidence type="ECO:0000313" key="1">
    <source>
        <dbReference type="EMBL" id="PVH34467.1"/>
    </source>
</evidence>
<sequence>MCPLTRVINRLLNPPINFGMIELTIIQTRLPNHQVYAKFPTLVTMPIGS</sequence>
<accession>A0A2T8I9W7</accession>
<dbReference type="AlphaFoldDB" id="A0A2T8I9W7"/>
<dbReference type="Gramene" id="PVH34467">
    <property type="protein sequence ID" value="PVH34467"/>
    <property type="gene ID" value="PAHAL_8G226400"/>
</dbReference>